<dbReference type="EMBL" id="JABBJJ010000118">
    <property type="protein sequence ID" value="NMO18019.1"/>
    <property type="molecule type" value="Genomic_DNA"/>
</dbReference>
<dbReference type="Proteomes" id="UP000518300">
    <property type="component" value="Unassembled WGS sequence"/>
</dbReference>
<keyword evidence="2" id="KW-1185">Reference proteome</keyword>
<dbReference type="RefSeq" id="WP_169347295.1">
    <property type="nucleotide sequence ID" value="NZ_JABBJJ010000118.1"/>
</dbReference>
<accession>A0A848LJX1</accession>
<gene>
    <name evidence="1" type="ORF">HG543_24630</name>
</gene>
<reference evidence="1 2" key="1">
    <citation type="submission" date="2020-04" db="EMBL/GenBank/DDBJ databases">
        <title>Draft genome of Pyxidicoccus fallax type strain.</title>
        <authorList>
            <person name="Whitworth D.E."/>
        </authorList>
    </citation>
    <scope>NUCLEOTIDE SEQUENCE [LARGE SCALE GENOMIC DNA]</scope>
    <source>
        <strain evidence="1 2">DSM 14698</strain>
    </source>
</reference>
<comment type="caution">
    <text evidence="1">The sequence shown here is derived from an EMBL/GenBank/DDBJ whole genome shotgun (WGS) entry which is preliminary data.</text>
</comment>
<organism evidence="1 2">
    <name type="scientific">Pyxidicoccus fallax</name>
    <dbReference type="NCBI Taxonomy" id="394095"/>
    <lineage>
        <taxon>Bacteria</taxon>
        <taxon>Pseudomonadati</taxon>
        <taxon>Myxococcota</taxon>
        <taxon>Myxococcia</taxon>
        <taxon>Myxococcales</taxon>
        <taxon>Cystobacterineae</taxon>
        <taxon>Myxococcaceae</taxon>
        <taxon>Pyxidicoccus</taxon>
    </lineage>
</organism>
<proteinExistence type="predicted"/>
<name>A0A848LJX1_9BACT</name>
<dbReference type="AlphaFoldDB" id="A0A848LJX1"/>
<evidence type="ECO:0000313" key="1">
    <source>
        <dbReference type="EMBL" id="NMO18019.1"/>
    </source>
</evidence>
<protein>
    <submittedName>
        <fullName evidence="1">Uncharacterized protein</fullName>
    </submittedName>
</protein>
<sequence length="301" mass="33841">MESAIRPLRIADNRLLMPGVIGVREPFSISFGQLVHVLVGPDAGFPEYRPLDDWKHEVALAEVRSLPPELRKEAGIRLPEEELAEMDAYDREMAEFQQSSSFDDSERAGLRLEQQARLTRLDEQARRVLDARGHAYWLVGFTRHTDMLWVHRIGGASPFQACTGRWCRIREVEPHGAPAAWMDSAQYGTLWSVRWADRALRALSGGEVTESTLLFACRSENACRFLDDDVARAGAEAAARMSAGADEVMLPLHGPARRVRLPAFIMPTWALHPLEELPGNSEPREVEVPAEDAWVLVKDLR</sequence>
<evidence type="ECO:0000313" key="2">
    <source>
        <dbReference type="Proteomes" id="UP000518300"/>
    </source>
</evidence>